<dbReference type="Gene3D" id="3.30.470.160">
    <property type="entry name" value="Inositol polyphosphate kinase"/>
    <property type="match status" value="1"/>
</dbReference>
<sequence>MSTSLSFQRHKVSYVEAVATGRQTPKWFVSHWWGEAHGHFVKSLSQHAKDRALALEDPYWVCAYANNQWALGGDVSCPDPSQSSFRRAIDLSVGTVSVLDVQAVCYTRIWCSYEVYVSLVVRDFDEEDVEDHMYDIYATVKGRAVGITDGIVAADLKNGEDGADYWKCQRESAFPLKYADKALSMQLQDAQASVESDRRHILNSMAGAEDFDAEPPAQHPQYELANSKLSGRFAAGVWRRAVEAGKDMTRFGAALASSRLEKLAISFNGCGDQVSREQLSALTTSLPSTLRDLNLDFTGCREFDDSAARELADHLPPTLLRVRLTFDDCSHLTDGGCQTLIEALPAAGLSRLSLDFNRCRMEGGAARVLAAKLTAAVRLKRTARAGLSVRHPKRCQASPLAPLALGGCEVAARGQLQVPQPAGLPFRQGSAESFLALSPSPVGSLGIEAVRRSAAVEASFGLGSCRWEEGYGLGSSDSSGFHEGDVKNGLKAAGNSRTLGPATPWRHKPSEAANRSKLDVIAAGHASRGGSEIQVDRPGTILKKLDPTERDVYKRLKNTYEDDPVYVYTPEYHGDVKGLDESGKPVEFIRISNLLTGFFQPKVIDIKVGIRTFLESECDNPKPRDDLYKRMCELYPDDLTPEEKEVQAITKYRWMSTRDAHTTISSLGFRIDGIAGYRKKPREQMDKVIASMLTHEDVCAILAEFAQVAATDDGDGDPDDNEIAVDIAEEMLRQLEELYQACMESAFVKHHEFIGSSVSAGPRLLPEKSRQAMRAALIWFLEALGKDSEWIMKIDGSLQVKTKVLVKVSAGRITARKFKTKLEHDGTAIQYLMK</sequence>
<protein>
    <recommendedName>
        <fullName evidence="4">Kinase</fullName>
        <ecNumber evidence="4">2.7.-.-</ecNumber>
    </recommendedName>
</protein>
<comment type="caution">
    <text evidence="6">The sequence shown here is derived from an EMBL/GenBank/DDBJ whole genome shotgun (WGS) entry which is preliminary data.</text>
</comment>
<comment type="similarity">
    <text evidence="1 4">Belongs to the inositol phosphokinase (IPK) family.</text>
</comment>
<name>A0ABN9UMF7_9DINO</name>
<dbReference type="EC" id="2.7.-.-" evidence="4"/>
<evidence type="ECO:0000256" key="3">
    <source>
        <dbReference type="ARBA" id="ARBA00022777"/>
    </source>
</evidence>
<dbReference type="SUPFAM" id="SSF52047">
    <property type="entry name" value="RNI-like"/>
    <property type="match status" value="1"/>
</dbReference>
<evidence type="ECO:0000313" key="6">
    <source>
        <dbReference type="EMBL" id="CAK0860957.1"/>
    </source>
</evidence>
<dbReference type="SUPFAM" id="SSF56104">
    <property type="entry name" value="SAICAR synthase-like"/>
    <property type="match status" value="1"/>
</dbReference>
<accession>A0ABN9UMF7</accession>
<dbReference type="Proteomes" id="UP001189429">
    <property type="component" value="Unassembled WGS sequence"/>
</dbReference>
<dbReference type="Gene3D" id="3.80.10.10">
    <property type="entry name" value="Ribonuclease Inhibitor"/>
    <property type="match status" value="1"/>
</dbReference>
<dbReference type="EMBL" id="CAUYUJ010016026">
    <property type="protein sequence ID" value="CAK0860957.1"/>
    <property type="molecule type" value="Genomic_DNA"/>
</dbReference>
<keyword evidence="3 4" id="KW-0418">Kinase</keyword>
<evidence type="ECO:0000256" key="4">
    <source>
        <dbReference type="RuleBase" id="RU363090"/>
    </source>
</evidence>
<evidence type="ECO:0000256" key="5">
    <source>
        <dbReference type="SAM" id="MobiDB-lite"/>
    </source>
</evidence>
<dbReference type="PANTHER" id="PTHR12400">
    <property type="entry name" value="INOSITOL POLYPHOSPHATE KINASE"/>
    <property type="match status" value="1"/>
</dbReference>
<gene>
    <name evidence="6" type="ORF">PCOR1329_LOCUS49772</name>
</gene>
<keyword evidence="2 4" id="KW-0808">Transferase</keyword>
<evidence type="ECO:0000313" key="7">
    <source>
        <dbReference type="Proteomes" id="UP001189429"/>
    </source>
</evidence>
<keyword evidence="7" id="KW-1185">Reference proteome</keyword>
<dbReference type="PANTHER" id="PTHR12400:SF55">
    <property type="entry name" value="INOSITOL-TRISPHOSPHATE 3-KINASE A"/>
    <property type="match status" value="1"/>
</dbReference>
<reference evidence="6" key="1">
    <citation type="submission" date="2023-10" db="EMBL/GenBank/DDBJ databases">
        <authorList>
            <person name="Chen Y."/>
            <person name="Shah S."/>
            <person name="Dougan E. K."/>
            <person name="Thang M."/>
            <person name="Chan C."/>
        </authorList>
    </citation>
    <scope>NUCLEOTIDE SEQUENCE [LARGE SCALE GENOMIC DNA]</scope>
</reference>
<organism evidence="6 7">
    <name type="scientific">Prorocentrum cordatum</name>
    <dbReference type="NCBI Taxonomy" id="2364126"/>
    <lineage>
        <taxon>Eukaryota</taxon>
        <taxon>Sar</taxon>
        <taxon>Alveolata</taxon>
        <taxon>Dinophyceae</taxon>
        <taxon>Prorocentrales</taxon>
        <taxon>Prorocentraceae</taxon>
        <taxon>Prorocentrum</taxon>
    </lineage>
</organism>
<dbReference type="InterPro" id="IPR005522">
    <property type="entry name" value="IPK"/>
</dbReference>
<evidence type="ECO:0000256" key="2">
    <source>
        <dbReference type="ARBA" id="ARBA00022679"/>
    </source>
</evidence>
<dbReference type="InterPro" id="IPR038286">
    <property type="entry name" value="IPK_sf"/>
</dbReference>
<dbReference type="InterPro" id="IPR032675">
    <property type="entry name" value="LRR_dom_sf"/>
</dbReference>
<evidence type="ECO:0000256" key="1">
    <source>
        <dbReference type="ARBA" id="ARBA00007374"/>
    </source>
</evidence>
<proteinExistence type="inferred from homology"/>
<feature type="region of interest" description="Disordered" evidence="5">
    <location>
        <begin position="492"/>
        <end position="514"/>
    </location>
</feature>
<dbReference type="Pfam" id="PF03770">
    <property type="entry name" value="IPK"/>
    <property type="match status" value="1"/>
</dbReference>